<reference evidence="3 4" key="1">
    <citation type="submission" date="2024-08" db="EMBL/GenBank/DDBJ databases">
        <title>Genome mining of Saccharopolyspora cebuensis PGLac3 from Nigerian medicinal plant.</title>
        <authorList>
            <person name="Ezeobiora C.E."/>
            <person name="Igbokwe N.H."/>
            <person name="Amin D.H."/>
            <person name="Mendie U.E."/>
        </authorList>
    </citation>
    <scope>NUCLEOTIDE SEQUENCE [LARGE SCALE GENOMIC DNA]</scope>
    <source>
        <strain evidence="3 4">PGLac3</strain>
    </source>
</reference>
<sequence length="423" mass="44808">MVVLSPSPSAPARAESRDPVLDLVRAACLVVVVVLHAMMAGIEVVDGRIRIGNAFAGQEWFAVVTWFVQVMPVFFVVGGFAGLTQWRGMRARGATAGEYARARLHRLARPAAVAFAAIAVGLLTAAALGTPPDVLAEVGFRLAQPMWFIAVYLGVSALVPVLARAHGAAPRRTLLALVAAALGVDALALGTGIPAVGFLNLAFVWMALQQLGFWYADGWFRSRSRGELLGGAAGALALLLVVTVLGPYPADMLANLNPPTSCLVLLGLVQVCGLALVEPRLAARMRHPDLRRLVDGIGGRSLTVYLWHMPALVLFAVVLLAVDARWPEPLGWPWWTSRGWWLAGVVVLLVPIARRLGRLERRPVPGGPVPAPVVAFGVVLATAGSVAVLVVGFTPLTAVLGSALLAASVRITTRELRPTPTRR</sequence>
<feature type="transmembrane region" description="Helical" evidence="1">
    <location>
        <begin position="111"/>
        <end position="130"/>
    </location>
</feature>
<keyword evidence="3" id="KW-0808">Transferase</keyword>
<feature type="transmembrane region" description="Helical" evidence="1">
    <location>
        <begin position="174"/>
        <end position="192"/>
    </location>
</feature>
<protein>
    <submittedName>
        <fullName evidence="3">Acyltransferase</fullName>
        <ecNumber evidence="3">2.3.1.-</ecNumber>
    </submittedName>
</protein>
<dbReference type="Pfam" id="PF01757">
    <property type="entry name" value="Acyl_transf_3"/>
    <property type="match status" value="1"/>
</dbReference>
<proteinExistence type="predicted"/>
<keyword evidence="1" id="KW-1133">Transmembrane helix</keyword>
<keyword evidence="4" id="KW-1185">Reference proteome</keyword>
<evidence type="ECO:0000313" key="3">
    <source>
        <dbReference type="EMBL" id="MEY8039753.1"/>
    </source>
</evidence>
<dbReference type="RefSeq" id="WP_345364919.1">
    <property type="nucleotide sequence ID" value="NZ_BAABII010000012.1"/>
</dbReference>
<keyword evidence="3" id="KW-0012">Acyltransferase</keyword>
<feature type="transmembrane region" description="Helical" evidence="1">
    <location>
        <begin position="20"/>
        <end position="40"/>
    </location>
</feature>
<feature type="transmembrane region" description="Helical" evidence="1">
    <location>
        <begin position="304"/>
        <end position="326"/>
    </location>
</feature>
<dbReference type="EMBL" id="JBGEHV010000014">
    <property type="protein sequence ID" value="MEY8039753.1"/>
    <property type="molecule type" value="Genomic_DNA"/>
</dbReference>
<evidence type="ECO:0000313" key="4">
    <source>
        <dbReference type="Proteomes" id="UP001564626"/>
    </source>
</evidence>
<gene>
    <name evidence="3" type="ORF">AB8O55_10130</name>
</gene>
<feature type="domain" description="Acyltransferase 3" evidence="2">
    <location>
        <begin position="21"/>
        <end position="349"/>
    </location>
</feature>
<comment type="caution">
    <text evidence="3">The sequence shown here is derived from an EMBL/GenBank/DDBJ whole genome shotgun (WGS) entry which is preliminary data.</text>
</comment>
<organism evidence="3 4">
    <name type="scientific">Saccharopolyspora cebuensis</name>
    <dbReference type="NCBI Taxonomy" id="418759"/>
    <lineage>
        <taxon>Bacteria</taxon>
        <taxon>Bacillati</taxon>
        <taxon>Actinomycetota</taxon>
        <taxon>Actinomycetes</taxon>
        <taxon>Pseudonocardiales</taxon>
        <taxon>Pseudonocardiaceae</taxon>
        <taxon>Saccharopolyspora</taxon>
    </lineage>
</organism>
<feature type="transmembrane region" description="Helical" evidence="1">
    <location>
        <begin position="228"/>
        <end position="248"/>
    </location>
</feature>
<feature type="transmembrane region" description="Helical" evidence="1">
    <location>
        <begin position="396"/>
        <end position="413"/>
    </location>
</feature>
<accession>A0ABV4CGY0</accession>
<dbReference type="EC" id="2.3.1.-" evidence="3"/>
<evidence type="ECO:0000259" key="2">
    <source>
        <dbReference type="Pfam" id="PF01757"/>
    </source>
</evidence>
<feature type="transmembrane region" description="Helical" evidence="1">
    <location>
        <begin position="198"/>
        <end position="216"/>
    </location>
</feature>
<feature type="transmembrane region" description="Helical" evidence="1">
    <location>
        <begin position="142"/>
        <end position="162"/>
    </location>
</feature>
<dbReference type="GO" id="GO:0016746">
    <property type="term" value="F:acyltransferase activity"/>
    <property type="evidence" value="ECO:0007669"/>
    <property type="project" value="UniProtKB-KW"/>
</dbReference>
<keyword evidence="1" id="KW-0812">Transmembrane</keyword>
<feature type="transmembrane region" description="Helical" evidence="1">
    <location>
        <begin position="338"/>
        <end position="357"/>
    </location>
</feature>
<feature type="transmembrane region" description="Helical" evidence="1">
    <location>
        <begin position="263"/>
        <end position="283"/>
    </location>
</feature>
<feature type="transmembrane region" description="Helical" evidence="1">
    <location>
        <begin position="60"/>
        <end position="83"/>
    </location>
</feature>
<feature type="transmembrane region" description="Helical" evidence="1">
    <location>
        <begin position="369"/>
        <end position="390"/>
    </location>
</feature>
<keyword evidence="1" id="KW-0472">Membrane</keyword>
<dbReference type="Proteomes" id="UP001564626">
    <property type="component" value="Unassembled WGS sequence"/>
</dbReference>
<name>A0ABV4CGY0_9PSEU</name>
<dbReference type="InterPro" id="IPR002656">
    <property type="entry name" value="Acyl_transf_3_dom"/>
</dbReference>
<evidence type="ECO:0000256" key="1">
    <source>
        <dbReference type="SAM" id="Phobius"/>
    </source>
</evidence>